<evidence type="ECO:0000313" key="1">
    <source>
        <dbReference type="EMBL" id="MCD7469705.1"/>
    </source>
</evidence>
<gene>
    <name evidence="1" type="primary">COX2_1</name>
    <name evidence="1" type="ORF">HAX54_008870</name>
</gene>
<dbReference type="Proteomes" id="UP000823775">
    <property type="component" value="Unassembled WGS sequence"/>
</dbReference>
<organism evidence="1 2">
    <name type="scientific">Datura stramonium</name>
    <name type="common">Jimsonweed</name>
    <name type="synonym">Common thornapple</name>
    <dbReference type="NCBI Taxonomy" id="4076"/>
    <lineage>
        <taxon>Eukaryota</taxon>
        <taxon>Viridiplantae</taxon>
        <taxon>Streptophyta</taxon>
        <taxon>Embryophyta</taxon>
        <taxon>Tracheophyta</taxon>
        <taxon>Spermatophyta</taxon>
        <taxon>Magnoliopsida</taxon>
        <taxon>eudicotyledons</taxon>
        <taxon>Gunneridae</taxon>
        <taxon>Pentapetalae</taxon>
        <taxon>asterids</taxon>
        <taxon>lamiids</taxon>
        <taxon>Solanales</taxon>
        <taxon>Solanaceae</taxon>
        <taxon>Solanoideae</taxon>
        <taxon>Datureae</taxon>
        <taxon>Datura</taxon>
    </lineage>
</organism>
<reference evidence="1 2" key="1">
    <citation type="journal article" date="2021" name="BMC Genomics">
        <title>Datura genome reveals duplications of psychoactive alkaloid biosynthetic genes and high mutation rate following tissue culture.</title>
        <authorList>
            <person name="Rajewski A."/>
            <person name="Carter-House D."/>
            <person name="Stajich J."/>
            <person name="Litt A."/>
        </authorList>
    </citation>
    <scope>NUCLEOTIDE SEQUENCE [LARGE SCALE GENOMIC DNA]</scope>
    <source>
        <strain evidence="1">AR-01</strain>
    </source>
</reference>
<dbReference type="EMBL" id="JACEIK010001471">
    <property type="protein sequence ID" value="MCD7469705.1"/>
    <property type="molecule type" value="Genomic_DNA"/>
</dbReference>
<proteinExistence type="predicted"/>
<sequence>MGSNLVADSSDDGYVLNLVSGTSPISYLLEKRLNSCEPLISWRTAGEARRDLKAIANNHLKQRASKLVWKNCCAAGNPSLYKFSDEGLASLSSAQPIQGVALFLSATSGLCSGRHTYMSYLERLGRRDFAKDGLSVREEGLFPFSFHCSTRFALQGREGIRAGRKRRRSSYGHKELALPA</sequence>
<name>A0ABS8TFQ4_DATST</name>
<keyword evidence="2" id="KW-1185">Reference proteome</keyword>
<comment type="caution">
    <text evidence="1">The sequence shown here is derived from an EMBL/GenBank/DDBJ whole genome shotgun (WGS) entry which is preliminary data.</text>
</comment>
<evidence type="ECO:0000313" key="2">
    <source>
        <dbReference type="Proteomes" id="UP000823775"/>
    </source>
</evidence>
<accession>A0ABS8TFQ4</accession>
<protein>
    <submittedName>
        <fullName evidence="1">Cytochrome c oxidase subunit 2</fullName>
    </submittedName>
</protein>